<reference evidence="4 5" key="1">
    <citation type="submission" date="2024-02" db="EMBL/GenBank/DDBJ databases">
        <title>Chromosome-scale genome assembly of the rough periwinkle Littorina saxatilis.</title>
        <authorList>
            <person name="De Jode A."/>
            <person name="Faria R."/>
            <person name="Formenti G."/>
            <person name="Sims Y."/>
            <person name="Smith T.P."/>
            <person name="Tracey A."/>
            <person name="Wood J.M.D."/>
            <person name="Zagrodzka Z.B."/>
            <person name="Johannesson K."/>
            <person name="Butlin R.K."/>
            <person name="Leder E.H."/>
        </authorList>
    </citation>
    <scope>NUCLEOTIDE SEQUENCE [LARGE SCALE GENOMIC DNA]</scope>
    <source>
        <strain evidence="4">Snail1</strain>
        <tissue evidence="4">Muscle</tissue>
    </source>
</reference>
<dbReference type="EMBL" id="JBAMIC010000022">
    <property type="protein sequence ID" value="KAK7092053.1"/>
    <property type="molecule type" value="Genomic_DNA"/>
</dbReference>
<dbReference type="Pfam" id="PF25517">
    <property type="entry name" value="DSRM_RDM1"/>
    <property type="match status" value="1"/>
</dbReference>
<dbReference type="InterPro" id="IPR040224">
    <property type="entry name" value="RDM1"/>
</dbReference>
<evidence type="ECO:0000256" key="2">
    <source>
        <dbReference type="SAM" id="MobiDB-lite"/>
    </source>
</evidence>
<keyword evidence="5" id="KW-1185">Reference proteome</keyword>
<evidence type="ECO:0000256" key="1">
    <source>
        <dbReference type="PROSITE-ProRule" id="PRU00176"/>
    </source>
</evidence>
<dbReference type="InterPro" id="IPR000504">
    <property type="entry name" value="RRM_dom"/>
</dbReference>
<dbReference type="AlphaFoldDB" id="A0AAN9ARW6"/>
<sequence>MSVSVEIIDFYRPVSNSKNLYISGIFTNELNEAQITAVLYESCCPFGLLHEVQVFPGVKITKATSKLKVKEDSMSYYAFVKFYSYHDAQKARVWLCKNLTVGSQPCKVSFATRTKVTDAGHILYAGRCQELANFYLGFNGWTTAILRLQEDKESEGTSLMGPHGEGHSLTGPLPQPLQAGVRRVRFFCLLELSFPRQGLSTQGFGAWEETYAAQDPSSKATAILKARKRSLQRALEEAFSRCLLVAVGGRKVSVEIDTTRCDPLSHPHLAALTHEEGLQVTELEAEPQCPEEGTTPDPHTTHATDDVNLHILQELEDN</sequence>
<dbReference type="PANTHER" id="PTHR31164">
    <property type="entry name" value="RAD52 MOTIF-CONTAINING PROTEIN 1"/>
    <property type="match status" value="1"/>
</dbReference>
<comment type="caution">
    <text evidence="4">The sequence shown here is derived from an EMBL/GenBank/DDBJ whole genome shotgun (WGS) entry which is preliminary data.</text>
</comment>
<accession>A0AAN9ARW6</accession>
<gene>
    <name evidence="4" type="ORF">V1264_009660</name>
</gene>
<dbReference type="Gene3D" id="3.30.390.80">
    <property type="entry name" value="DNA repair protein Rad52/59/22"/>
    <property type="match status" value="1"/>
</dbReference>
<proteinExistence type="predicted"/>
<feature type="region of interest" description="Disordered" evidence="2">
    <location>
        <begin position="282"/>
        <end position="307"/>
    </location>
</feature>
<evidence type="ECO:0000259" key="3">
    <source>
        <dbReference type="PROSITE" id="PS50102"/>
    </source>
</evidence>
<protein>
    <recommendedName>
        <fullName evidence="3">RRM domain-containing protein</fullName>
    </recommendedName>
</protein>
<feature type="domain" description="RRM" evidence="3">
    <location>
        <begin position="18"/>
        <end position="113"/>
    </location>
</feature>
<name>A0AAN9ARW6_9CAEN</name>
<dbReference type="GO" id="GO:0003723">
    <property type="term" value="F:RNA binding"/>
    <property type="evidence" value="ECO:0007669"/>
    <property type="project" value="UniProtKB-UniRule"/>
</dbReference>
<keyword evidence="1" id="KW-0694">RNA-binding</keyword>
<dbReference type="PANTHER" id="PTHR31164:SF1">
    <property type="entry name" value="RAD52 MOTIF-CONTAINING PROTEIN 1"/>
    <property type="match status" value="1"/>
</dbReference>
<dbReference type="InterPro" id="IPR042525">
    <property type="entry name" value="Rad52_Rad59_Rad22_sf"/>
</dbReference>
<dbReference type="GO" id="GO:0006310">
    <property type="term" value="P:DNA recombination"/>
    <property type="evidence" value="ECO:0007669"/>
    <property type="project" value="UniProtKB-ARBA"/>
</dbReference>
<dbReference type="SUPFAM" id="SSF54768">
    <property type="entry name" value="dsRNA-binding domain-like"/>
    <property type="match status" value="1"/>
</dbReference>
<dbReference type="GO" id="GO:0006302">
    <property type="term" value="P:double-strand break repair"/>
    <property type="evidence" value="ECO:0007669"/>
    <property type="project" value="UniProtKB-ARBA"/>
</dbReference>
<dbReference type="GO" id="GO:0005730">
    <property type="term" value="C:nucleolus"/>
    <property type="evidence" value="ECO:0007669"/>
    <property type="project" value="TreeGrafter"/>
</dbReference>
<dbReference type="Proteomes" id="UP001374579">
    <property type="component" value="Unassembled WGS sequence"/>
</dbReference>
<evidence type="ECO:0000313" key="4">
    <source>
        <dbReference type="EMBL" id="KAK7092053.1"/>
    </source>
</evidence>
<dbReference type="PROSITE" id="PS50102">
    <property type="entry name" value="RRM"/>
    <property type="match status" value="1"/>
</dbReference>
<dbReference type="InterPro" id="IPR057652">
    <property type="entry name" value="DSRM_RDM1"/>
</dbReference>
<organism evidence="4 5">
    <name type="scientific">Littorina saxatilis</name>
    <dbReference type="NCBI Taxonomy" id="31220"/>
    <lineage>
        <taxon>Eukaryota</taxon>
        <taxon>Metazoa</taxon>
        <taxon>Spiralia</taxon>
        <taxon>Lophotrochozoa</taxon>
        <taxon>Mollusca</taxon>
        <taxon>Gastropoda</taxon>
        <taxon>Caenogastropoda</taxon>
        <taxon>Littorinimorpha</taxon>
        <taxon>Littorinoidea</taxon>
        <taxon>Littorinidae</taxon>
        <taxon>Littorina</taxon>
    </lineage>
</organism>
<evidence type="ECO:0000313" key="5">
    <source>
        <dbReference type="Proteomes" id="UP001374579"/>
    </source>
</evidence>